<gene>
    <name evidence="2" type="ORF">LNL84_05895</name>
</gene>
<keyword evidence="3" id="KW-1185">Reference proteome</keyword>
<keyword evidence="1" id="KW-1133">Transmembrane helix</keyword>
<organism evidence="2 3">
    <name type="scientific">Vibrio gelatinilyticus</name>
    <dbReference type="NCBI Taxonomy" id="2893468"/>
    <lineage>
        <taxon>Bacteria</taxon>
        <taxon>Pseudomonadati</taxon>
        <taxon>Pseudomonadota</taxon>
        <taxon>Gammaproteobacteria</taxon>
        <taxon>Vibrionales</taxon>
        <taxon>Vibrionaceae</taxon>
        <taxon>Vibrio</taxon>
    </lineage>
</organism>
<sequence>MNLLGNAQRYAKETALVKTLVAMGLGLAIVKHIIKRHDGDAKISVAPLESLVSRLS</sequence>
<comment type="caution">
    <text evidence="2">The sequence shown here is derived from an EMBL/GenBank/DDBJ whole genome shotgun (WGS) entry which is preliminary data.</text>
</comment>
<name>A0A9X1WGP5_9VIBR</name>
<accession>A0A9X1WGP5</accession>
<proteinExistence type="predicted"/>
<evidence type="ECO:0000313" key="2">
    <source>
        <dbReference type="EMBL" id="MCJ2376364.1"/>
    </source>
</evidence>
<dbReference type="Proteomes" id="UP001139488">
    <property type="component" value="Unassembled WGS sequence"/>
</dbReference>
<keyword evidence="1" id="KW-0812">Transmembrane</keyword>
<dbReference type="SUPFAM" id="SSF55874">
    <property type="entry name" value="ATPase domain of HSP90 chaperone/DNA topoisomerase II/histidine kinase"/>
    <property type="match status" value="1"/>
</dbReference>
<dbReference type="AlphaFoldDB" id="A0A9X1WGP5"/>
<protein>
    <submittedName>
        <fullName evidence="2">Uncharacterized protein</fullName>
    </submittedName>
</protein>
<dbReference type="RefSeq" id="WP_244355802.1">
    <property type="nucleotide sequence ID" value="NZ_JAJNNZ010000003.1"/>
</dbReference>
<evidence type="ECO:0000256" key="1">
    <source>
        <dbReference type="SAM" id="Phobius"/>
    </source>
</evidence>
<feature type="transmembrane region" description="Helical" evidence="1">
    <location>
        <begin position="15"/>
        <end position="34"/>
    </location>
</feature>
<dbReference type="InterPro" id="IPR036890">
    <property type="entry name" value="HATPase_C_sf"/>
</dbReference>
<reference evidence="2" key="1">
    <citation type="submission" date="2021-11" db="EMBL/GenBank/DDBJ databases">
        <title>Vibrio ZSDE26 sp. nov. and Vibrio ZSDZ34 sp. nov., isolated from coastal seawater in Qingdao.</title>
        <authorList>
            <person name="Zhang P."/>
        </authorList>
    </citation>
    <scope>NUCLEOTIDE SEQUENCE</scope>
    <source>
        <strain evidence="2">ZSDZ34</strain>
    </source>
</reference>
<keyword evidence="1" id="KW-0472">Membrane</keyword>
<dbReference type="EMBL" id="JAJNNZ010000003">
    <property type="protein sequence ID" value="MCJ2376364.1"/>
    <property type="molecule type" value="Genomic_DNA"/>
</dbReference>
<evidence type="ECO:0000313" key="3">
    <source>
        <dbReference type="Proteomes" id="UP001139488"/>
    </source>
</evidence>